<dbReference type="SUPFAM" id="SSF54928">
    <property type="entry name" value="RNA-binding domain, RBD"/>
    <property type="match status" value="1"/>
</dbReference>
<dbReference type="SMART" id="SM01218">
    <property type="entry name" value="FoP_duplication"/>
    <property type="match status" value="1"/>
</dbReference>
<dbReference type="CDD" id="cd12418">
    <property type="entry name" value="RRM_Aly_REF_like"/>
    <property type="match status" value="1"/>
</dbReference>
<dbReference type="InterPro" id="IPR051229">
    <property type="entry name" value="ALYREF_mRNA_export"/>
</dbReference>
<feature type="region of interest" description="Disordered" evidence="3">
    <location>
        <begin position="144"/>
        <end position="209"/>
    </location>
</feature>
<evidence type="ECO:0000256" key="2">
    <source>
        <dbReference type="PROSITE-ProRule" id="PRU00176"/>
    </source>
</evidence>
<dbReference type="PANTHER" id="PTHR19965">
    <property type="entry name" value="RNA AND EXPORT FACTOR BINDING PROTEIN"/>
    <property type="match status" value="1"/>
</dbReference>
<gene>
    <name evidence="5" type="ORF">SISNIDRAFT_480202</name>
</gene>
<dbReference type="Pfam" id="PF13865">
    <property type="entry name" value="FoP_duplication"/>
    <property type="match status" value="1"/>
</dbReference>
<keyword evidence="6" id="KW-1185">Reference proteome</keyword>
<feature type="compositionally biased region" description="Low complexity" evidence="3">
    <location>
        <begin position="172"/>
        <end position="181"/>
    </location>
</feature>
<organism evidence="5 6">
    <name type="scientific">Sistotremastrum niveocremeum HHB9708</name>
    <dbReference type="NCBI Taxonomy" id="1314777"/>
    <lineage>
        <taxon>Eukaryota</taxon>
        <taxon>Fungi</taxon>
        <taxon>Dikarya</taxon>
        <taxon>Basidiomycota</taxon>
        <taxon>Agaricomycotina</taxon>
        <taxon>Agaricomycetes</taxon>
        <taxon>Sistotremastrales</taxon>
        <taxon>Sistotremastraceae</taxon>
        <taxon>Sertulicium</taxon>
        <taxon>Sertulicium niveocremeum</taxon>
    </lineage>
</organism>
<dbReference type="Pfam" id="PF00076">
    <property type="entry name" value="RRM_1"/>
    <property type="match status" value="1"/>
</dbReference>
<evidence type="ECO:0000259" key="4">
    <source>
        <dbReference type="PROSITE" id="PS50102"/>
    </source>
</evidence>
<evidence type="ECO:0000313" key="6">
    <source>
        <dbReference type="Proteomes" id="UP000076722"/>
    </source>
</evidence>
<evidence type="ECO:0000256" key="3">
    <source>
        <dbReference type="SAM" id="MobiDB-lite"/>
    </source>
</evidence>
<feature type="compositionally biased region" description="Basic and acidic residues" evidence="3">
    <location>
        <begin position="184"/>
        <end position="193"/>
    </location>
</feature>
<dbReference type="Proteomes" id="UP000076722">
    <property type="component" value="Unassembled WGS sequence"/>
</dbReference>
<evidence type="ECO:0000256" key="1">
    <source>
        <dbReference type="ARBA" id="ARBA00022884"/>
    </source>
</evidence>
<dbReference type="EMBL" id="KV419453">
    <property type="protein sequence ID" value="KZS87252.1"/>
    <property type="molecule type" value="Genomic_DNA"/>
</dbReference>
<dbReference type="InterPro" id="IPR000504">
    <property type="entry name" value="RRM_dom"/>
</dbReference>
<dbReference type="PROSITE" id="PS50102">
    <property type="entry name" value="RRM"/>
    <property type="match status" value="1"/>
</dbReference>
<dbReference type="GO" id="GO:0005634">
    <property type="term" value="C:nucleus"/>
    <property type="evidence" value="ECO:0007669"/>
    <property type="project" value="TreeGrafter"/>
</dbReference>
<dbReference type="GO" id="GO:0003729">
    <property type="term" value="F:mRNA binding"/>
    <property type="evidence" value="ECO:0007669"/>
    <property type="project" value="TreeGrafter"/>
</dbReference>
<feature type="region of interest" description="Disordered" evidence="3">
    <location>
        <begin position="1"/>
        <end position="35"/>
    </location>
</feature>
<reference evidence="5 6" key="1">
    <citation type="journal article" date="2016" name="Mol. Biol. Evol.">
        <title>Comparative Genomics of Early-Diverging Mushroom-Forming Fungi Provides Insights into the Origins of Lignocellulose Decay Capabilities.</title>
        <authorList>
            <person name="Nagy L.G."/>
            <person name="Riley R."/>
            <person name="Tritt A."/>
            <person name="Adam C."/>
            <person name="Daum C."/>
            <person name="Floudas D."/>
            <person name="Sun H."/>
            <person name="Yadav J.S."/>
            <person name="Pangilinan J."/>
            <person name="Larsson K.H."/>
            <person name="Matsuura K."/>
            <person name="Barry K."/>
            <person name="Labutti K."/>
            <person name="Kuo R."/>
            <person name="Ohm R.A."/>
            <person name="Bhattacharya S.S."/>
            <person name="Shirouzu T."/>
            <person name="Yoshinaga Y."/>
            <person name="Martin F.M."/>
            <person name="Grigoriev I.V."/>
            <person name="Hibbett D.S."/>
        </authorList>
    </citation>
    <scope>NUCLEOTIDE SEQUENCE [LARGE SCALE GENOMIC DNA]</scope>
    <source>
        <strain evidence="5 6">HHB9708</strain>
    </source>
</reference>
<dbReference type="Gene3D" id="3.30.70.330">
    <property type="match status" value="1"/>
</dbReference>
<dbReference type="OrthoDB" id="5382468at2759"/>
<dbReference type="AlphaFoldDB" id="A0A164N164"/>
<keyword evidence="1 2" id="KW-0694">RNA-binding</keyword>
<dbReference type="PANTHER" id="PTHR19965:SF82">
    <property type="entry name" value="THO COMPLEX SUBUNIT 4"/>
    <property type="match status" value="1"/>
</dbReference>
<dbReference type="InterPro" id="IPR035979">
    <property type="entry name" value="RBD_domain_sf"/>
</dbReference>
<accession>A0A164N164</accession>
<sequence length="209" mass="22937">MPRGDFRKPYSRPQPRPQADDDLWVHDKAPPPETASSALAQTKLRVENLHYSVTEKDLATIFGVIGTLSREPMIRYDRSGRSTGVATVFFNTPAEATRAKLQLNGVMAKGEQMKISIETPPTGPRNLNGGSRLIDRIAKPPLADRIRADQAPSGPGPVRHRTPRGPARGRGARPARPARPANKTAEELDKELDNFMVTPETKSDDVDMA</sequence>
<dbReference type="SMART" id="SM00360">
    <property type="entry name" value="RRM"/>
    <property type="match status" value="1"/>
</dbReference>
<dbReference type="InterPro" id="IPR012677">
    <property type="entry name" value="Nucleotide-bd_a/b_plait_sf"/>
</dbReference>
<name>A0A164N164_9AGAM</name>
<evidence type="ECO:0000313" key="5">
    <source>
        <dbReference type="EMBL" id="KZS87252.1"/>
    </source>
</evidence>
<dbReference type="InterPro" id="IPR025715">
    <property type="entry name" value="FoP_C"/>
</dbReference>
<feature type="domain" description="RRM" evidence="4">
    <location>
        <begin position="42"/>
        <end position="120"/>
    </location>
</feature>
<protein>
    <recommendedName>
        <fullName evidence="4">RRM domain-containing protein</fullName>
    </recommendedName>
</protein>
<dbReference type="STRING" id="1314777.A0A164N164"/>
<proteinExistence type="predicted"/>